<dbReference type="Pfam" id="PF01050">
    <property type="entry name" value="MannoseP_isomer"/>
    <property type="match status" value="1"/>
</dbReference>
<sequence length="471" mass="50897">MTDLIVPVVLCGGAGSRLWPASRETYPKQLFAFGGGRSLLQETLARVTGDGFAPPVIVTGNDYRFLVAEQVRALGSKGEIILEPMRRDSCAAIAAAAAYVAAQNPNALMLVLAADHAIPDVAKFMTDVQAGQVAAAAGRIVTFGVKPTGPATGYGYIRPGPALDGVARAHAIAAFVEKPDAATAERYVAEGYLWNSGNFLFSARVFLDELAGLEPELHANVTASVGSAKRDLDFLRLDPEAFAKARATSVDYAVMEKTTLAAVIPSDFAWSDIGSWAAVWELADKDGDGNAAQGDAVFEGSRDSYIYSPHLLTAVVGLDDVVVVTTRDSVLVVNKSKSEDVKKLVARLTAAGRKETIEHLRNYRPWGDYEQIDRGTRYQVKRITVQPGGKLSLQSHFHRAEHWVVVSGTARITVDEKVHLIGENQSVYIPLGAVHRMENPGQIPLELIEVQSGSYLGEDDIVRYEDVYNRT</sequence>
<protein>
    <recommendedName>
        <fullName evidence="2">mannose-1-phosphate guanylyltransferase</fullName>
        <ecNumber evidence="2">2.7.7.13</ecNumber>
    </recommendedName>
</protein>
<dbReference type="InterPro" id="IPR049577">
    <property type="entry name" value="GMPP_N"/>
</dbReference>
<dbReference type="RefSeq" id="WP_114829061.1">
    <property type="nucleotide sequence ID" value="NZ_QQTO01000022.1"/>
</dbReference>
<dbReference type="Pfam" id="PF22640">
    <property type="entry name" value="ManC_GMP_beta-helix"/>
    <property type="match status" value="1"/>
</dbReference>
<keyword evidence="6" id="KW-0342">GTP-binding</keyword>
<evidence type="ECO:0000256" key="6">
    <source>
        <dbReference type="ARBA" id="ARBA00023134"/>
    </source>
</evidence>
<evidence type="ECO:0000259" key="10">
    <source>
        <dbReference type="Pfam" id="PF01050"/>
    </source>
</evidence>
<dbReference type="InterPro" id="IPR006375">
    <property type="entry name" value="Man1P_GuaTrfase/Man6P_Isoase"/>
</dbReference>
<evidence type="ECO:0000259" key="11">
    <source>
        <dbReference type="Pfam" id="PF22640"/>
    </source>
</evidence>
<evidence type="ECO:0000256" key="2">
    <source>
        <dbReference type="ARBA" id="ARBA00012387"/>
    </source>
</evidence>
<comment type="similarity">
    <text evidence="1 8">Belongs to the mannose-6-phosphate isomerase type 2 family.</text>
</comment>
<dbReference type="GO" id="GO:0005525">
    <property type="term" value="F:GTP binding"/>
    <property type="evidence" value="ECO:0007669"/>
    <property type="project" value="UniProtKB-KW"/>
</dbReference>
<dbReference type="InterPro" id="IPR051161">
    <property type="entry name" value="Mannose-6P_isomerase_type2"/>
</dbReference>
<dbReference type="NCBIfam" id="TIGR01479">
    <property type="entry name" value="GMP_PMI"/>
    <property type="match status" value="1"/>
</dbReference>
<dbReference type="EC" id="2.7.7.13" evidence="2"/>
<dbReference type="OrthoDB" id="9806359at2"/>
<evidence type="ECO:0000256" key="4">
    <source>
        <dbReference type="ARBA" id="ARBA00022695"/>
    </source>
</evidence>
<evidence type="ECO:0000259" key="9">
    <source>
        <dbReference type="Pfam" id="PF00483"/>
    </source>
</evidence>
<keyword evidence="13" id="KW-1185">Reference proteome</keyword>
<evidence type="ECO:0000256" key="8">
    <source>
        <dbReference type="RuleBase" id="RU004190"/>
    </source>
</evidence>
<comment type="caution">
    <text evidence="12">The sequence shown here is derived from an EMBL/GenBank/DDBJ whole genome shotgun (WGS) entry which is preliminary data.</text>
</comment>
<dbReference type="SUPFAM" id="SSF53448">
    <property type="entry name" value="Nucleotide-diphospho-sugar transferases"/>
    <property type="match status" value="1"/>
</dbReference>
<dbReference type="EMBL" id="QQTP01000004">
    <property type="protein sequence ID" value="RDJ26172.1"/>
    <property type="molecule type" value="Genomic_DNA"/>
</dbReference>
<dbReference type="FunFam" id="3.90.550.10:FF:000046">
    <property type="entry name" value="Mannose-1-phosphate guanylyltransferase (GDP)"/>
    <property type="match status" value="1"/>
</dbReference>
<dbReference type="PANTHER" id="PTHR46390">
    <property type="entry name" value="MANNOSE-1-PHOSPHATE GUANYLYLTRANSFERASE"/>
    <property type="match status" value="1"/>
</dbReference>
<feature type="domain" description="Mannose-6-phosphate isomerase type II C-terminal" evidence="10">
    <location>
        <begin position="352"/>
        <end position="466"/>
    </location>
</feature>
<gene>
    <name evidence="12" type="ORF">DWE98_10065</name>
</gene>
<evidence type="ECO:0000256" key="5">
    <source>
        <dbReference type="ARBA" id="ARBA00022741"/>
    </source>
</evidence>
<feature type="domain" description="Nucleotidyl transferase" evidence="9">
    <location>
        <begin position="7"/>
        <end position="286"/>
    </location>
</feature>
<dbReference type="CDD" id="cd02213">
    <property type="entry name" value="cupin_PMI_typeII_C"/>
    <property type="match status" value="1"/>
</dbReference>
<dbReference type="GO" id="GO:0009298">
    <property type="term" value="P:GDP-mannose biosynthetic process"/>
    <property type="evidence" value="ECO:0007669"/>
    <property type="project" value="TreeGrafter"/>
</dbReference>
<dbReference type="FunFam" id="2.60.120.10:FF:000032">
    <property type="entry name" value="Mannose-1-phosphate guanylyltransferase/mannose-6-phosphate isomerase"/>
    <property type="match status" value="1"/>
</dbReference>
<name>A0A370L8R9_9HYPH</name>
<accession>A0A370L8R9</accession>
<reference evidence="13" key="1">
    <citation type="submission" date="2018-07" db="EMBL/GenBank/DDBJ databases">
        <authorList>
            <person name="Safronova V.I."/>
            <person name="Chirak E.R."/>
            <person name="Sazanova A.L."/>
        </authorList>
    </citation>
    <scope>NUCLEOTIDE SEQUENCE [LARGE SCALE GENOMIC DNA]</scope>
    <source>
        <strain evidence="13">RCAM04685</strain>
    </source>
</reference>
<evidence type="ECO:0000256" key="3">
    <source>
        <dbReference type="ARBA" id="ARBA00022679"/>
    </source>
</evidence>
<keyword evidence="4 12" id="KW-0548">Nucleotidyltransferase</keyword>
<dbReference type="AlphaFoldDB" id="A0A370L8R9"/>
<evidence type="ECO:0000313" key="13">
    <source>
        <dbReference type="Proteomes" id="UP000255207"/>
    </source>
</evidence>
<proteinExistence type="inferred from homology"/>
<dbReference type="PANTHER" id="PTHR46390:SF1">
    <property type="entry name" value="MANNOSE-1-PHOSPHATE GUANYLYLTRANSFERASE"/>
    <property type="match status" value="1"/>
</dbReference>
<keyword evidence="5" id="KW-0547">Nucleotide-binding</keyword>
<dbReference type="InterPro" id="IPR029044">
    <property type="entry name" value="Nucleotide-diphossugar_trans"/>
</dbReference>
<dbReference type="GO" id="GO:0004475">
    <property type="term" value="F:mannose-1-phosphate guanylyltransferase (GTP) activity"/>
    <property type="evidence" value="ECO:0007669"/>
    <property type="project" value="UniProtKB-EC"/>
</dbReference>
<dbReference type="GO" id="GO:0016853">
    <property type="term" value="F:isomerase activity"/>
    <property type="evidence" value="ECO:0007669"/>
    <property type="project" value="UniProtKB-KW"/>
</dbReference>
<dbReference type="Gene3D" id="2.60.120.10">
    <property type="entry name" value="Jelly Rolls"/>
    <property type="match status" value="1"/>
</dbReference>
<dbReference type="InterPro" id="IPR054566">
    <property type="entry name" value="ManC/GMP-like_b-helix"/>
</dbReference>
<evidence type="ECO:0000256" key="1">
    <source>
        <dbReference type="ARBA" id="ARBA00006115"/>
    </source>
</evidence>
<dbReference type="Gene3D" id="3.90.550.10">
    <property type="entry name" value="Spore Coat Polysaccharide Biosynthesis Protein SpsA, Chain A"/>
    <property type="match status" value="1"/>
</dbReference>
<dbReference type="InterPro" id="IPR001538">
    <property type="entry name" value="Man6P_isomerase-2_C"/>
</dbReference>
<keyword evidence="3 12" id="KW-0808">Transferase</keyword>
<keyword evidence="12" id="KW-0413">Isomerase</keyword>
<dbReference type="SUPFAM" id="SSF51182">
    <property type="entry name" value="RmlC-like cupins"/>
    <property type="match status" value="1"/>
</dbReference>
<dbReference type="CDD" id="cd02509">
    <property type="entry name" value="GDP-M1P_Guanylyltransferase"/>
    <property type="match status" value="1"/>
</dbReference>
<evidence type="ECO:0000256" key="7">
    <source>
        <dbReference type="ARBA" id="ARBA00047343"/>
    </source>
</evidence>
<comment type="catalytic activity">
    <reaction evidence="7">
        <text>alpha-D-mannose 1-phosphate + GTP + H(+) = GDP-alpha-D-mannose + diphosphate</text>
        <dbReference type="Rhea" id="RHEA:15229"/>
        <dbReference type="ChEBI" id="CHEBI:15378"/>
        <dbReference type="ChEBI" id="CHEBI:33019"/>
        <dbReference type="ChEBI" id="CHEBI:37565"/>
        <dbReference type="ChEBI" id="CHEBI:57527"/>
        <dbReference type="ChEBI" id="CHEBI:58409"/>
        <dbReference type="EC" id="2.7.7.13"/>
    </reaction>
</comment>
<dbReference type="Pfam" id="PF00483">
    <property type="entry name" value="NTP_transferase"/>
    <property type="match status" value="1"/>
</dbReference>
<dbReference type="Proteomes" id="UP000255207">
    <property type="component" value="Unassembled WGS sequence"/>
</dbReference>
<dbReference type="InterPro" id="IPR014710">
    <property type="entry name" value="RmlC-like_jellyroll"/>
</dbReference>
<dbReference type="InterPro" id="IPR005835">
    <property type="entry name" value="NTP_transferase_dom"/>
</dbReference>
<organism evidence="12 13">
    <name type="scientific">Bosea caraganae</name>
    <dbReference type="NCBI Taxonomy" id="2763117"/>
    <lineage>
        <taxon>Bacteria</taxon>
        <taxon>Pseudomonadati</taxon>
        <taxon>Pseudomonadota</taxon>
        <taxon>Alphaproteobacteria</taxon>
        <taxon>Hyphomicrobiales</taxon>
        <taxon>Boseaceae</taxon>
        <taxon>Bosea</taxon>
    </lineage>
</organism>
<dbReference type="InterPro" id="IPR011051">
    <property type="entry name" value="RmlC_Cupin_sf"/>
</dbReference>
<evidence type="ECO:0000313" key="12">
    <source>
        <dbReference type="EMBL" id="RDJ26172.1"/>
    </source>
</evidence>
<dbReference type="GO" id="GO:0000271">
    <property type="term" value="P:polysaccharide biosynthetic process"/>
    <property type="evidence" value="ECO:0007669"/>
    <property type="project" value="InterPro"/>
</dbReference>
<feature type="domain" description="MannoseP isomerase/GMP-like beta-helix" evidence="11">
    <location>
        <begin position="301"/>
        <end position="348"/>
    </location>
</feature>